<dbReference type="STRING" id="1314781.A0A165CIP0"/>
<name>A0A165CIP0_EXIGL</name>
<sequence length="79" mass="8786">DTGCTAHMTPIRTWFRTYAPHRVPIELADATVIYSAGIGSVEFVPRVNGKECSSVVFHDVLHVPDLSVNLFSVFHIMTQ</sequence>
<accession>A0A165CIP0</accession>
<evidence type="ECO:0000313" key="2">
    <source>
        <dbReference type="EMBL" id="KZV82540.1"/>
    </source>
</evidence>
<reference evidence="2 3" key="1">
    <citation type="journal article" date="2016" name="Mol. Biol. Evol.">
        <title>Comparative Genomics of Early-Diverging Mushroom-Forming Fungi Provides Insights into the Origins of Lignocellulose Decay Capabilities.</title>
        <authorList>
            <person name="Nagy L.G."/>
            <person name="Riley R."/>
            <person name="Tritt A."/>
            <person name="Adam C."/>
            <person name="Daum C."/>
            <person name="Floudas D."/>
            <person name="Sun H."/>
            <person name="Yadav J.S."/>
            <person name="Pangilinan J."/>
            <person name="Larsson K.H."/>
            <person name="Matsuura K."/>
            <person name="Barry K."/>
            <person name="Labutti K."/>
            <person name="Kuo R."/>
            <person name="Ohm R.A."/>
            <person name="Bhattacharya S.S."/>
            <person name="Shirouzu T."/>
            <person name="Yoshinaga Y."/>
            <person name="Martin F.M."/>
            <person name="Grigoriev I.V."/>
            <person name="Hibbett D.S."/>
        </authorList>
    </citation>
    <scope>NUCLEOTIDE SEQUENCE [LARGE SCALE GENOMIC DNA]</scope>
    <source>
        <strain evidence="2 3">HHB12029</strain>
    </source>
</reference>
<evidence type="ECO:0000259" key="1">
    <source>
        <dbReference type="Pfam" id="PF22936"/>
    </source>
</evidence>
<dbReference type="InterPro" id="IPR054722">
    <property type="entry name" value="PolX-like_BBD"/>
</dbReference>
<dbReference type="Proteomes" id="UP000077266">
    <property type="component" value="Unassembled WGS sequence"/>
</dbReference>
<proteinExistence type="predicted"/>
<dbReference type="AlphaFoldDB" id="A0A165CIP0"/>
<gene>
    <name evidence="2" type="ORF">EXIGLDRAFT_575599</name>
</gene>
<feature type="non-terminal residue" evidence="2">
    <location>
        <position position="79"/>
    </location>
</feature>
<feature type="non-terminal residue" evidence="2">
    <location>
        <position position="1"/>
    </location>
</feature>
<keyword evidence="3" id="KW-1185">Reference proteome</keyword>
<dbReference type="Pfam" id="PF22936">
    <property type="entry name" value="Pol_BBD"/>
    <property type="match status" value="1"/>
</dbReference>
<protein>
    <recommendedName>
        <fullName evidence="1">Retrovirus-related Pol polyprotein from transposon TNT 1-94-like beta-barrel domain-containing protein</fullName>
    </recommendedName>
</protein>
<dbReference type="OrthoDB" id="3246330at2759"/>
<dbReference type="EMBL" id="KV426317">
    <property type="protein sequence ID" value="KZV82540.1"/>
    <property type="molecule type" value="Genomic_DNA"/>
</dbReference>
<dbReference type="InParanoid" id="A0A165CIP0"/>
<evidence type="ECO:0000313" key="3">
    <source>
        <dbReference type="Proteomes" id="UP000077266"/>
    </source>
</evidence>
<organism evidence="2 3">
    <name type="scientific">Exidia glandulosa HHB12029</name>
    <dbReference type="NCBI Taxonomy" id="1314781"/>
    <lineage>
        <taxon>Eukaryota</taxon>
        <taxon>Fungi</taxon>
        <taxon>Dikarya</taxon>
        <taxon>Basidiomycota</taxon>
        <taxon>Agaricomycotina</taxon>
        <taxon>Agaricomycetes</taxon>
        <taxon>Auriculariales</taxon>
        <taxon>Exidiaceae</taxon>
        <taxon>Exidia</taxon>
    </lineage>
</organism>
<feature type="domain" description="Retrovirus-related Pol polyprotein from transposon TNT 1-94-like beta-barrel" evidence="1">
    <location>
        <begin position="1"/>
        <end position="77"/>
    </location>
</feature>